<gene>
    <name evidence="2" type="ORF">HT99x_01432</name>
</gene>
<proteinExistence type="predicted"/>
<dbReference type="InterPro" id="IPR036259">
    <property type="entry name" value="MFS_trans_sf"/>
</dbReference>
<keyword evidence="1" id="KW-0472">Membrane</keyword>
<keyword evidence="1" id="KW-1133">Transmembrane helix</keyword>
<keyword evidence="1" id="KW-0812">Transmembrane</keyword>
<reference evidence="2" key="1">
    <citation type="submission" date="2015-09" db="EMBL/GenBank/DDBJ databases">
        <title>Draft Genome Sequences of Two Novel Amoeba-resistant Intranuclear Bacteria, Candidatus Berkiella cookevillensis and Candidatus Berkiella aquae.</title>
        <authorList>
            <person name="Mehari Y.T."/>
            <person name="Arivett B.A."/>
            <person name="Farone A.L."/>
            <person name="Gunderson J.H."/>
            <person name="Farone M.B."/>
        </authorList>
    </citation>
    <scope>NUCLEOTIDE SEQUENCE [LARGE SCALE GENOMIC DNA]</scope>
    <source>
        <strain evidence="2">HT99</strain>
    </source>
</reference>
<evidence type="ECO:0000256" key="1">
    <source>
        <dbReference type="SAM" id="Phobius"/>
    </source>
</evidence>
<feature type="transmembrane region" description="Helical" evidence="1">
    <location>
        <begin position="38"/>
        <end position="62"/>
    </location>
</feature>
<feature type="transmembrane region" description="Helical" evidence="1">
    <location>
        <begin position="12"/>
        <end position="32"/>
    </location>
</feature>
<dbReference type="STRING" id="295108.HT99x_01432"/>
<dbReference type="AlphaFoldDB" id="A0A0Q9YLT5"/>
<accession>A0A0Q9YLT5</accession>
<comment type="caution">
    <text evidence="2">The sequence shown here is derived from an EMBL/GenBank/DDBJ whole genome shotgun (WGS) entry which is preliminary data.</text>
</comment>
<sequence length="129" mass="14192">MVIRYLLNKWRYLTLLRGGILLIACSIISAIILCQSDLLAWVSVVPMMLGIAMMYNVLLVLISNSVSADEQGEAMGSGTALKALAWLISGLTITCFYPNLGVLLTFMLLVVISTLVFTYRVSRYPQVAN</sequence>
<evidence type="ECO:0000313" key="2">
    <source>
        <dbReference type="EMBL" id="KRG21679.1"/>
    </source>
</evidence>
<dbReference type="Gene3D" id="1.20.1250.20">
    <property type="entry name" value="MFS general substrate transporter like domains"/>
    <property type="match status" value="1"/>
</dbReference>
<evidence type="ECO:0008006" key="3">
    <source>
        <dbReference type="Google" id="ProtNLM"/>
    </source>
</evidence>
<protein>
    <recommendedName>
        <fullName evidence="3">Major Facilitator Superfamily protein</fullName>
    </recommendedName>
</protein>
<feature type="transmembrane region" description="Helical" evidence="1">
    <location>
        <begin position="74"/>
        <end position="94"/>
    </location>
</feature>
<feature type="transmembrane region" description="Helical" evidence="1">
    <location>
        <begin position="100"/>
        <end position="119"/>
    </location>
</feature>
<organism evidence="2">
    <name type="scientific">Candidatus Berkiella aquae</name>
    <dbReference type="NCBI Taxonomy" id="295108"/>
    <lineage>
        <taxon>Bacteria</taxon>
        <taxon>Pseudomonadati</taxon>
        <taxon>Pseudomonadota</taxon>
        <taxon>Gammaproteobacteria</taxon>
        <taxon>Candidatus Berkiellales</taxon>
        <taxon>Candidatus Berkiellaceae</taxon>
        <taxon>Candidatus Berkiella</taxon>
    </lineage>
</organism>
<dbReference type="SUPFAM" id="SSF103473">
    <property type="entry name" value="MFS general substrate transporter"/>
    <property type="match status" value="1"/>
</dbReference>
<dbReference type="EMBL" id="LKAJ01000004">
    <property type="protein sequence ID" value="KRG21679.1"/>
    <property type="molecule type" value="Genomic_DNA"/>
</dbReference>
<dbReference type="RefSeq" id="WP_083482843.1">
    <property type="nucleotide sequence ID" value="NZ_LKAJ02000001.1"/>
</dbReference>
<name>A0A0Q9YLT5_9GAMM</name>